<dbReference type="InterPro" id="IPR000531">
    <property type="entry name" value="Beta-barrel_TonB"/>
</dbReference>
<evidence type="ECO:0000256" key="8">
    <source>
        <dbReference type="PROSITE-ProRule" id="PRU01360"/>
    </source>
</evidence>
<comment type="similarity">
    <text evidence="8 9">Belongs to the TonB-dependent receptor family.</text>
</comment>
<evidence type="ECO:0000256" key="4">
    <source>
        <dbReference type="ARBA" id="ARBA00022692"/>
    </source>
</evidence>
<name>A0ABT3P3V7_9ALTE</name>
<keyword evidence="4 8" id="KW-0812">Transmembrane</keyword>
<feature type="signal peptide" evidence="10">
    <location>
        <begin position="1"/>
        <end position="22"/>
    </location>
</feature>
<dbReference type="InterPro" id="IPR036942">
    <property type="entry name" value="Beta-barrel_TonB_sf"/>
</dbReference>
<evidence type="ECO:0000256" key="10">
    <source>
        <dbReference type="SAM" id="SignalP"/>
    </source>
</evidence>
<evidence type="ECO:0000256" key="2">
    <source>
        <dbReference type="ARBA" id="ARBA00022448"/>
    </source>
</evidence>
<reference evidence="13" key="1">
    <citation type="submission" date="2022-11" db="EMBL/GenBank/DDBJ databases">
        <title>Alteromonas sp. nov., isolated from sea water of the Qingdao.</title>
        <authorList>
            <person name="Wang Q."/>
        </authorList>
    </citation>
    <scope>NUCLEOTIDE SEQUENCE</scope>
    <source>
        <strain evidence="13">ASW11-7</strain>
    </source>
</reference>
<dbReference type="PANTHER" id="PTHR30442">
    <property type="entry name" value="IRON III DICITRATE TRANSPORT PROTEIN FECA"/>
    <property type="match status" value="1"/>
</dbReference>
<evidence type="ECO:0000256" key="6">
    <source>
        <dbReference type="ARBA" id="ARBA00023136"/>
    </source>
</evidence>
<evidence type="ECO:0000256" key="3">
    <source>
        <dbReference type="ARBA" id="ARBA00022452"/>
    </source>
</evidence>
<dbReference type="RefSeq" id="WP_265616156.1">
    <property type="nucleotide sequence ID" value="NZ_JAPFRD010000004.1"/>
</dbReference>
<dbReference type="PROSITE" id="PS52016">
    <property type="entry name" value="TONB_DEPENDENT_REC_3"/>
    <property type="match status" value="1"/>
</dbReference>
<keyword evidence="10" id="KW-0732">Signal</keyword>
<protein>
    <submittedName>
        <fullName evidence="13">TonB-dependent receptor</fullName>
    </submittedName>
</protein>
<dbReference type="PANTHER" id="PTHR30442:SF0">
    <property type="entry name" value="FE(3+) DICITRATE TRANSPORT PROTEIN FECA"/>
    <property type="match status" value="1"/>
</dbReference>
<keyword evidence="6 8" id="KW-0472">Membrane</keyword>
<evidence type="ECO:0000259" key="11">
    <source>
        <dbReference type="Pfam" id="PF00593"/>
    </source>
</evidence>
<keyword evidence="2 8" id="KW-0813">Transport</keyword>
<feature type="chain" id="PRO_5046114352" evidence="10">
    <location>
        <begin position="23"/>
        <end position="734"/>
    </location>
</feature>
<comment type="subcellular location">
    <subcellularLocation>
        <location evidence="1 8">Cell outer membrane</location>
        <topology evidence="1 8">Multi-pass membrane protein</topology>
    </subcellularLocation>
</comment>
<keyword evidence="7 8" id="KW-0998">Cell outer membrane</keyword>
<dbReference type="Gene3D" id="2.40.170.20">
    <property type="entry name" value="TonB-dependent receptor, beta-barrel domain"/>
    <property type="match status" value="1"/>
</dbReference>
<dbReference type="Proteomes" id="UP001142810">
    <property type="component" value="Unassembled WGS sequence"/>
</dbReference>
<organism evidence="13 14">
    <name type="scientific">Alteromonas aquimaris</name>
    <dbReference type="NCBI Taxonomy" id="2998417"/>
    <lineage>
        <taxon>Bacteria</taxon>
        <taxon>Pseudomonadati</taxon>
        <taxon>Pseudomonadota</taxon>
        <taxon>Gammaproteobacteria</taxon>
        <taxon>Alteromonadales</taxon>
        <taxon>Alteromonadaceae</taxon>
        <taxon>Alteromonas/Salinimonas group</taxon>
        <taxon>Alteromonas</taxon>
    </lineage>
</organism>
<keyword evidence="5 9" id="KW-0798">TonB box</keyword>
<sequence length="734" mass="81737">MKKHTLSLFTLAILSKSVCVTADDASSIEHISIIGNQQQLDTAAGSVTLIDEAELETMEFDDIAQVLATVPGVNIRQEDGFGLRPNIGFRGVTPERSKKINIMEDGVLIGPAPYSAPAAYYFPMMSRMTAVEITKGPSLIKYGPNTVAGALNLITRQVPTEQTLGLDVAAGTDGYHKGHAYYGNSIEKLGFLLEGLTLSSDGFKELESGNQTGFDKQDYLAKIRYDLSTDNYDQFVELKAGYGKEDSKETYLGLTDEDFAQNPYRRYAASQLDNMNWQHDQFQLTHYLAGSTFDVTTRLYRNNFERAWFKLNGFASSLGGQIPTLLELLTSPDSEENQRFYEVLRGTSDSTVREKLLLGNNDREFYSQGIAMDGNLDVNVLGLSHQLRAGVRWHEDEIQRNHTETSFLMQNGILILTGEEIVATTTNTERTEATSVYVADTIQLNKLTLSAGVRGELIKGFYQNRTPGFEQDYQNKTTRIWLPGINAYYAIDDNNGIFGGVHQGFVPTSPIQAESVEVEKSVNYELGWRYVERWQRAELVGFFNDYSNLLESCSQSAGCDTDLTFVAGNVDVYGLEGSYQENLFLDNGWQIPLSVTYTHTQSEFKDNFYSAFEQWGFVTAGNPVPYLAENMLAVSAGVKASLFDITLIISYSDSMPESAQSALTDAGGDSTLAGHETDTLLNLDLSAGYNFSDNSRIYFKVDNILDEQNIVSRRPYGARPNKARQFQLGYKYSF</sequence>
<proteinExistence type="inferred from homology"/>
<keyword evidence="13" id="KW-0675">Receptor</keyword>
<dbReference type="Gene3D" id="2.170.130.10">
    <property type="entry name" value="TonB-dependent receptor, plug domain"/>
    <property type="match status" value="1"/>
</dbReference>
<dbReference type="SUPFAM" id="SSF56935">
    <property type="entry name" value="Porins"/>
    <property type="match status" value="1"/>
</dbReference>
<dbReference type="EMBL" id="JAPFRD010000004">
    <property type="protein sequence ID" value="MCW8107450.1"/>
    <property type="molecule type" value="Genomic_DNA"/>
</dbReference>
<evidence type="ECO:0000256" key="5">
    <source>
        <dbReference type="ARBA" id="ARBA00023077"/>
    </source>
</evidence>
<dbReference type="InterPro" id="IPR012910">
    <property type="entry name" value="Plug_dom"/>
</dbReference>
<evidence type="ECO:0000256" key="1">
    <source>
        <dbReference type="ARBA" id="ARBA00004571"/>
    </source>
</evidence>
<dbReference type="Pfam" id="PF00593">
    <property type="entry name" value="TonB_dep_Rec_b-barrel"/>
    <property type="match status" value="1"/>
</dbReference>
<evidence type="ECO:0000256" key="7">
    <source>
        <dbReference type="ARBA" id="ARBA00023237"/>
    </source>
</evidence>
<feature type="domain" description="TonB-dependent receptor plug" evidence="12">
    <location>
        <begin position="41"/>
        <end position="150"/>
    </location>
</feature>
<dbReference type="InterPro" id="IPR039426">
    <property type="entry name" value="TonB-dep_rcpt-like"/>
</dbReference>
<accession>A0ABT3P3V7</accession>
<gene>
    <name evidence="13" type="ORF">OPS25_02895</name>
</gene>
<evidence type="ECO:0000259" key="12">
    <source>
        <dbReference type="Pfam" id="PF07715"/>
    </source>
</evidence>
<evidence type="ECO:0000256" key="9">
    <source>
        <dbReference type="RuleBase" id="RU003357"/>
    </source>
</evidence>
<keyword evidence="14" id="KW-1185">Reference proteome</keyword>
<comment type="caution">
    <text evidence="13">The sequence shown here is derived from an EMBL/GenBank/DDBJ whole genome shotgun (WGS) entry which is preliminary data.</text>
</comment>
<evidence type="ECO:0000313" key="14">
    <source>
        <dbReference type="Proteomes" id="UP001142810"/>
    </source>
</evidence>
<evidence type="ECO:0000313" key="13">
    <source>
        <dbReference type="EMBL" id="MCW8107450.1"/>
    </source>
</evidence>
<dbReference type="InterPro" id="IPR037066">
    <property type="entry name" value="Plug_dom_sf"/>
</dbReference>
<keyword evidence="3 8" id="KW-1134">Transmembrane beta strand</keyword>
<feature type="domain" description="TonB-dependent receptor-like beta-barrel" evidence="11">
    <location>
        <begin position="211"/>
        <end position="704"/>
    </location>
</feature>
<dbReference type="Pfam" id="PF07715">
    <property type="entry name" value="Plug"/>
    <property type="match status" value="1"/>
</dbReference>